<dbReference type="GO" id="GO:0046872">
    <property type="term" value="F:metal ion binding"/>
    <property type="evidence" value="ECO:0007669"/>
    <property type="project" value="InterPro"/>
</dbReference>
<evidence type="ECO:0000313" key="10">
    <source>
        <dbReference type="EMBL" id="GGG73425.1"/>
    </source>
</evidence>
<reference evidence="10" key="1">
    <citation type="journal article" date="2014" name="Int. J. Syst. Evol. Microbiol.">
        <title>Complete genome sequence of Corynebacterium casei LMG S-19264T (=DSM 44701T), isolated from a smear-ripened cheese.</title>
        <authorList>
            <consortium name="US DOE Joint Genome Institute (JGI-PGF)"/>
            <person name="Walter F."/>
            <person name="Albersmeier A."/>
            <person name="Kalinowski J."/>
            <person name="Ruckert C."/>
        </authorList>
    </citation>
    <scope>NUCLEOTIDE SEQUENCE</scope>
    <source>
        <strain evidence="10">CGMCC 1.12754</strain>
    </source>
</reference>
<dbReference type="EC" id="3.6.1.7" evidence="2 6"/>
<dbReference type="PANTHER" id="PTHR21621">
    <property type="entry name" value="RIBOSOMAL PROTEIN S6 MODIFICATION PROTEIN"/>
    <property type="match status" value="1"/>
</dbReference>
<dbReference type="Gene3D" id="3.30.70.100">
    <property type="match status" value="1"/>
</dbReference>
<dbReference type="GO" id="GO:0003998">
    <property type="term" value="F:acylphosphatase activity"/>
    <property type="evidence" value="ECO:0007669"/>
    <property type="project" value="UniProtKB-EC"/>
</dbReference>
<evidence type="ECO:0000256" key="4">
    <source>
        <dbReference type="ARBA" id="ARBA00047645"/>
    </source>
</evidence>
<keyword evidence="5" id="KW-0547">Nucleotide-binding</keyword>
<evidence type="ECO:0000259" key="9">
    <source>
        <dbReference type="PROSITE" id="PS51160"/>
    </source>
</evidence>
<feature type="active site" evidence="6">
    <location>
        <position position="406"/>
    </location>
</feature>
<feature type="domain" description="ATP-grasp" evidence="8">
    <location>
        <begin position="92"/>
        <end position="347"/>
    </location>
</feature>
<dbReference type="GO" id="GO:0009432">
    <property type="term" value="P:SOS response"/>
    <property type="evidence" value="ECO:0007669"/>
    <property type="project" value="TreeGrafter"/>
</dbReference>
<evidence type="ECO:0000256" key="3">
    <source>
        <dbReference type="ARBA" id="ARBA00015991"/>
    </source>
</evidence>
<feature type="active site" evidence="6">
    <location>
        <position position="424"/>
    </location>
</feature>
<dbReference type="InterPro" id="IPR011761">
    <property type="entry name" value="ATP-grasp"/>
</dbReference>
<dbReference type="InterPro" id="IPR036046">
    <property type="entry name" value="Acylphosphatase-like_dom_sf"/>
</dbReference>
<protein>
    <recommendedName>
        <fullName evidence="3 6">acylphosphatase</fullName>
        <ecNumber evidence="2 6">3.6.1.7</ecNumber>
    </recommendedName>
</protein>
<keyword evidence="11" id="KW-1185">Reference proteome</keyword>
<dbReference type="InterPro" id="IPR013651">
    <property type="entry name" value="ATP-grasp_RimK-type"/>
</dbReference>
<name>A0A917HCD4_9BACI</name>
<dbReference type="Gene3D" id="3.30.470.20">
    <property type="entry name" value="ATP-grasp fold, B domain"/>
    <property type="match status" value="2"/>
</dbReference>
<comment type="catalytic activity">
    <reaction evidence="4 6">
        <text>an acyl phosphate + H2O = a carboxylate + phosphate + H(+)</text>
        <dbReference type="Rhea" id="RHEA:14965"/>
        <dbReference type="ChEBI" id="CHEBI:15377"/>
        <dbReference type="ChEBI" id="CHEBI:15378"/>
        <dbReference type="ChEBI" id="CHEBI:29067"/>
        <dbReference type="ChEBI" id="CHEBI:43474"/>
        <dbReference type="ChEBI" id="CHEBI:59918"/>
        <dbReference type="EC" id="3.6.1.7"/>
    </reaction>
</comment>
<dbReference type="SUPFAM" id="SSF56059">
    <property type="entry name" value="Glutathione synthetase ATP-binding domain-like"/>
    <property type="match status" value="1"/>
</dbReference>
<keyword evidence="5" id="KW-0067">ATP-binding</keyword>
<dbReference type="RefSeq" id="WP_188454993.1">
    <property type="nucleotide sequence ID" value="NZ_BMFR01000005.1"/>
</dbReference>
<dbReference type="EMBL" id="BMFR01000005">
    <property type="protein sequence ID" value="GGG73425.1"/>
    <property type="molecule type" value="Genomic_DNA"/>
</dbReference>
<evidence type="ECO:0000256" key="1">
    <source>
        <dbReference type="ARBA" id="ARBA00005614"/>
    </source>
</evidence>
<reference evidence="10" key="2">
    <citation type="submission" date="2020-09" db="EMBL/GenBank/DDBJ databases">
        <authorList>
            <person name="Sun Q."/>
            <person name="Zhou Y."/>
        </authorList>
    </citation>
    <scope>NUCLEOTIDE SEQUENCE</scope>
    <source>
        <strain evidence="10">CGMCC 1.12754</strain>
    </source>
</reference>
<dbReference type="AlphaFoldDB" id="A0A917HCD4"/>
<evidence type="ECO:0000256" key="6">
    <source>
        <dbReference type="PROSITE-ProRule" id="PRU00520"/>
    </source>
</evidence>
<evidence type="ECO:0000313" key="11">
    <source>
        <dbReference type="Proteomes" id="UP000622860"/>
    </source>
</evidence>
<feature type="domain" description="Acylphosphatase-like" evidence="9">
    <location>
        <begin position="391"/>
        <end position="477"/>
    </location>
</feature>
<dbReference type="InterPro" id="IPR001792">
    <property type="entry name" value="Acylphosphatase-like_dom"/>
</dbReference>
<dbReference type="PROSITE" id="PS51160">
    <property type="entry name" value="ACYLPHOSPHATASE_3"/>
    <property type="match status" value="1"/>
</dbReference>
<evidence type="ECO:0000256" key="2">
    <source>
        <dbReference type="ARBA" id="ARBA00012150"/>
    </source>
</evidence>
<evidence type="ECO:0000256" key="5">
    <source>
        <dbReference type="PROSITE-ProRule" id="PRU00409"/>
    </source>
</evidence>
<dbReference type="Proteomes" id="UP000622860">
    <property type="component" value="Unassembled WGS sequence"/>
</dbReference>
<dbReference type="GO" id="GO:0005737">
    <property type="term" value="C:cytoplasm"/>
    <property type="evidence" value="ECO:0007669"/>
    <property type="project" value="TreeGrafter"/>
</dbReference>
<dbReference type="GO" id="GO:0005524">
    <property type="term" value="F:ATP binding"/>
    <property type="evidence" value="ECO:0007669"/>
    <property type="project" value="UniProtKB-UniRule"/>
</dbReference>
<comment type="similarity">
    <text evidence="1 7">Belongs to the acylphosphatase family.</text>
</comment>
<dbReference type="PROSITE" id="PS00151">
    <property type="entry name" value="ACYLPHOSPHATASE_2"/>
    <property type="match status" value="1"/>
</dbReference>
<keyword evidence="6" id="KW-0378">Hydrolase</keyword>
<evidence type="ECO:0000256" key="7">
    <source>
        <dbReference type="RuleBase" id="RU004168"/>
    </source>
</evidence>
<accession>A0A917HCD4</accession>
<dbReference type="GO" id="GO:0018169">
    <property type="term" value="F:ribosomal S6-glutamic acid ligase activity"/>
    <property type="evidence" value="ECO:0007669"/>
    <property type="project" value="TreeGrafter"/>
</dbReference>
<dbReference type="PROSITE" id="PS50975">
    <property type="entry name" value="ATP_GRASP"/>
    <property type="match status" value="1"/>
</dbReference>
<dbReference type="InterPro" id="IPR017968">
    <property type="entry name" value="Acylphosphatase_CS"/>
</dbReference>
<dbReference type="PANTHER" id="PTHR21621:SF0">
    <property type="entry name" value="BETA-CITRYLGLUTAMATE SYNTHASE B-RELATED"/>
    <property type="match status" value="1"/>
</dbReference>
<gene>
    <name evidence="10" type="ORF">GCM10011398_17350</name>
</gene>
<dbReference type="SUPFAM" id="SSF54975">
    <property type="entry name" value="Acylphosphatase/BLUF domain-like"/>
    <property type="match status" value="1"/>
</dbReference>
<dbReference type="Pfam" id="PF08443">
    <property type="entry name" value="RimK"/>
    <property type="match status" value="1"/>
</dbReference>
<organism evidence="10 11">
    <name type="scientific">Virgibacillus oceani</name>
    <dbReference type="NCBI Taxonomy" id="1479511"/>
    <lineage>
        <taxon>Bacteria</taxon>
        <taxon>Bacillati</taxon>
        <taxon>Bacillota</taxon>
        <taxon>Bacilli</taxon>
        <taxon>Bacillales</taxon>
        <taxon>Bacillaceae</taxon>
        <taxon>Virgibacillus</taxon>
    </lineage>
</organism>
<proteinExistence type="inferred from homology"/>
<comment type="caution">
    <text evidence="10">The sequence shown here is derived from an EMBL/GenBank/DDBJ whole genome shotgun (WGS) entry which is preliminary data.</text>
</comment>
<sequence>MNNKNWLPHLTNEIVKDAKSNKFCAYLIALEGWRRGLTLTYHSDKVTKKNIHSPGLRYSLSLDKKTHTFYKARGDKVKGKAFSIGSNKIATKEWLSEHGIPVVDGKKFSKESSSDEIINFALKLGFPIVLKPVVGAQGKGVIPNIDNLDYLKKSLTYVREELNSSDIIIERHFEGKEFRVYVIEDNVVAVINRVPANVTGDGLHTINQLIHLKNKERKKNPRLRTCLIKVDFEIKNILDKLGLSLDSVPEAGQLIFLREKSNVSTGGDSIELTDEFPAEIKNIAISALKSIPDFPHGGVDIIYNANKPINEAAVVLELSPTPQIGSLVFPMEGKSRDVPAAIIDYYFPETKNKKDQNANVYFDLNSLLEPLMSKSASEVTASPAPLTEIYAKKYVISGKVQGVGYRKWVRKKAIESDLYGYAKNLINGDVAVVVAGEKENVINFKKVCNIGPKACNVISISESIWDKPIKIGFEIMTQPKKKMNPKQKQKQTTNNKKKVSFFKSTLRKLLK</sequence>
<evidence type="ECO:0000259" key="8">
    <source>
        <dbReference type="PROSITE" id="PS50975"/>
    </source>
</evidence>
<dbReference type="Pfam" id="PF00708">
    <property type="entry name" value="Acylphosphatase"/>
    <property type="match status" value="1"/>
</dbReference>